<comment type="caution">
    <text evidence="1">The sequence shown here is derived from an EMBL/GenBank/DDBJ whole genome shotgun (WGS) entry which is preliminary data.</text>
</comment>
<gene>
    <name evidence="1" type="ORF">ABJ99_0540</name>
</gene>
<evidence type="ECO:0000313" key="2">
    <source>
        <dbReference type="Proteomes" id="UP000037891"/>
    </source>
</evidence>
<dbReference type="PATRIC" id="fig|81035.3.peg.598"/>
<sequence>MALRSSLEKIICIRVLFQTIDFFVSRKSPQACAGQITFASKLVRSLGIG</sequence>
<evidence type="ECO:0000313" key="1">
    <source>
        <dbReference type="EMBL" id="KPC26446.1"/>
    </source>
</evidence>
<protein>
    <submittedName>
        <fullName evidence="1">Uncharacterized protein</fullName>
    </submittedName>
</protein>
<reference evidence="1 2" key="2">
    <citation type="submission" date="2015-10" db="EMBL/GenBank/DDBJ databases">
        <title>Comparative genomics and high-throughput reverse genetic screens identify a new phytobacterial MAMP and an Arabidopsis receptor required for immune elicitation.</title>
        <authorList>
            <person name="Mott G.A."/>
            <person name="Thakur S."/>
            <person name="Wang P.W."/>
            <person name="Desveaux D."/>
            <person name="Guttman D.S."/>
        </authorList>
    </citation>
    <scope>NUCLEOTIDE SEQUENCE [LARGE SCALE GENOMIC DNA]</scope>
    <source>
        <strain evidence="1 2">0788_9</strain>
    </source>
</reference>
<dbReference type="EMBL" id="LGLN01000074">
    <property type="protein sequence ID" value="KPC26446.1"/>
    <property type="molecule type" value="Genomic_DNA"/>
</dbReference>
<accession>A0A0N0GDG8</accession>
<proteinExistence type="predicted"/>
<organism evidence="1 2">
    <name type="scientific">Pseudomonas syringae pv. cilantro</name>
    <dbReference type="NCBI Taxonomy" id="81035"/>
    <lineage>
        <taxon>Bacteria</taxon>
        <taxon>Pseudomonadati</taxon>
        <taxon>Pseudomonadota</taxon>
        <taxon>Gammaproteobacteria</taxon>
        <taxon>Pseudomonadales</taxon>
        <taxon>Pseudomonadaceae</taxon>
        <taxon>Pseudomonas</taxon>
        <taxon>Pseudomonas syringae</taxon>
    </lineage>
</organism>
<reference evidence="1 2" key="1">
    <citation type="submission" date="2015-07" db="EMBL/GenBank/DDBJ databases">
        <authorList>
            <person name="Noorani M."/>
        </authorList>
    </citation>
    <scope>NUCLEOTIDE SEQUENCE [LARGE SCALE GENOMIC DNA]</scope>
    <source>
        <strain evidence="1 2">0788_9</strain>
    </source>
</reference>
<dbReference type="AlphaFoldDB" id="A0A0N0GDG8"/>
<name>A0A0N0GDG8_PSESX</name>
<dbReference type="Proteomes" id="UP000037891">
    <property type="component" value="Unassembled WGS sequence"/>
</dbReference>